<dbReference type="InterPro" id="IPR036832">
    <property type="entry name" value="PPK_N_dom_sf"/>
</dbReference>
<dbReference type="NCBIfam" id="TIGR03705">
    <property type="entry name" value="poly_P_kin"/>
    <property type="match status" value="1"/>
</dbReference>
<comment type="catalytic activity">
    <reaction evidence="7 8">
        <text>[phosphate](n) + ATP = [phosphate](n+1) + ADP</text>
        <dbReference type="Rhea" id="RHEA:19573"/>
        <dbReference type="Rhea" id="RHEA-COMP:9859"/>
        <dbReference type="Rhea" id="RHEA-COMP:14280"/>
        <dbReference type="ChEBI" id="CHEBI:16838"/>
        <dbReference type="ChEBI" id="CHEBI:30616"/>
        <dbReference type="ChEBI" id="CHEBI:456216"/>
        <dbReference type="EC" id="2.7.4.1"/>
    </reaction>
</comment>
<keyword evidence="6 7" id="KW-0460">Magnesium</keyword>
<feature type="active site" description="Phosphohistidine intermediate" evidence="7">
    <location>
        <position position="427"/>
    </location>
</feature>
<dbReference type="EC" id="2.7.4.1" evidence="7 8"/>
<evidence type="ECO:0000313" key="10">
    <source>
        <dbReference type="EMBL" id="MFC3875844.1"/>
    </source>
</evidence>
<evidence type="ECO:0000256" key="1">
    <source>
        <dbReference type="ARBA" id="ARBA00022553"/>
    </source>
</evidence>
<evidence type="ECO:0000313" key="11">
    <source>
        <dbReference type="Proteomes" id="UP001595812"/>
    </source>
</evidence>
<dbReference type="GO" id="GO:0008976">
    <property type="term" value="F:polyphosphate kinase activity"/>
    <property type="evidence" value="ECO:0007669"/>
    <property type="project" value="UniProtKB-EC"/>
</dbReference>
<comment type="cofactor">
    <cofactor evidence="7">
        <name>Mg(2+)</name>
        <dbReference type="ChEBI" id="CHEBI:18420"/>
    </cofactor>
</comment>
<dbReference type="PROSITE" id="PS50035">
    <property type="entry name" value="PLD"/>
    <property type="match status" value="1"/>
</dbReference>
<dbReference type="InterPro" id="IPR001736">
    <property type="entry name" value="PLipase_D/transphosphatidylase"/>
</dbReference>
<dbReference type="Proteomes" id="UP001595812">
    <property type="component" value="Unassembled WGS sequence"/>
</dbReference>
<comment type="PTM">
    <text evidence="7 8">An intermediate of this reaction is the autophosphorylated ppk in which a phosphate is covalently linked to a histidine residue through a N-P bond.</text>
</comment>
<comment type="caution">
    <text evidence="10">The sequence shown here is derived from an EMBL/GenBank/DDBJ whole genome shotgun (WGS) entry which is preliminary data.</text>
</comment>
<organism evidence="10 11">
    <name type="scientific">Winogradskyella maritima</name>
    <dbReference type="NCBI Taxonomy" id="1517766"/>
    <lineage>
        <taxon>Bacteria</taxon>
        <taxon>Pseudomonadati</taxon>
        <taxon>Bacteroidota</taxon>
        <taxon>Flavobacteriia</taxon>
        <taxon>Flavobacteriales</taxon>
        <taxon>Flavobacteriaceae</taxon>
        <taxon>Winogradskyella</taxon>
    </lineage>
</organism>
<keyword evidence="5 7" id="KW-0067">ATP-binding</keyword>
<evidence type="ECO:0000256" key="4">
    <source>
        <dbReference type="ARBA" id="ARBA00022777"/>
    </source>
</evidence>
<dbReference type="Pfam" id="PF17941">
    <property type="entry name" value="PP_kinase_C_1"/>
    <property type="match status" value="1"/>
</dbReference>
<dbReference type="Pfam" id="PF02503">
    <property type="entry name" value="PP_kinase"/>
    <property type="match status" value="1"/>
</dbReference>
<dbReference type="Pfam" id="PF13089">
    <property type="entry name" value="PP_kinase_N"/>
    <property type="match status" value="1"/>
</dbReference>
<feature type="binding site" evidence="7">
    <location>
        <position position="397"/>
    </location>
    <ligand>
        <name>Mg(2+)</name>
        <dbReference type="ChEBI" id="CHEBI:18420"/>
    </ligand>
</feature>
<dbReference type="HAMAP" id="MF_00347">
    <property type="entry name" value="Polyphosphate_kinase"/>
    <property type="match status" value="1"/>
</dbReference>
<evidence type="ECO:0000256" key="6">
    <source>
        <dbReference type="ARBA" id="ARBA00022842"/>
    </source>
</evidence>
<dbReference type="PIRSF" id="PIRSF015589">
    <property type="entry name" value="PP_kinase"/>
    <property type="match status" value="1"/>
</dbReference>
<dbReference type="PANTHER" id="PTHR30218:SF0">
    <property type="entry name" value="POLYPHOSPHATE KINASE"/>
    <property type="match status" value="1"/>
</dbReference>
<keyword evidence="1 7" id="KW-0597">Phosphoprotein</keyword>
<evidence type="ECO:0000259" key="9">
    <source>
        <dbReference type="PROSITE" id="PS50035"/>
    </source>
</evidence>
<feature type="binding site" evidence="7">
    <location>
        <position position="584"/>
    </location>
    <ligand>
        <name>ATP</name>
        <dbReference type="ChEBI" id="CHEBI:30616"/>
    </ligand>
</feature>
<gene>
    <name evidence="10" type="primary">ppk1</name>
    <name evidence="7" type="synonym">ppk</name>
    <name evidence="10" type="ORF">ACFOSX_01255</name>
</gene>
<dbReference type="InterPro" id="IPR036830">
    <property type="entry name" value="PP_kinase_middle_dom_sf"/>
</dbReference>
<feature type="domain" description="PLD phosphodiesterase" evidence="9">
    <location>
        <begin position="427"/>
        <end position="456"/>
    </location>
</feature>
<dbReference type="Pfam" id="PF13090">
    <property type="entry name" value="PP_kinase_C"/>
    <property type="match status" value="1"/>
</dbReference>
<comment type="function">
    <text evidence="7 8">Catalyzes the reversible transfer of the terminal phosphate of ATP to form a long-chain polyphosphate (polyP).</text>
</comment>
<feature type="binding site" evidence="7">
    <location>
        <position position="460"/>
    </location>
    <ligand>
        <name>ATP</name>
        <dbReference type="ChEBI" id="CHEBI:30616"/>
    </ligand>
</feature>
<dbReference type="InterPro" id="IPR003414">
    <property type="entry name" value="PP_kinase"/>
</dbReference>
<keyword evidence="11" id="KW-1185">Reference proteome</keyword>
<name>A0ABV8AEH5_9FLAO</name>
<keyword evidence="3 7" id="KW-0547">Nucleotide-binding</keyword>
<sequence length="673" mass="77717">MASLYNTKFFHRDLSWLRFNHRVLQEASDKTNPLYERIKFLAIFSSNLDEFFKVRVSDIRQIKDLTKPLRKKLITKPNAVLKEIKKQVHLQQEEFGNIYITQILPELKANGIHLISVEDFSSEQQKIADDYFNSNLKANLKSETFKSGSKTPVFVDNEGLYLTAQLDDDTFEIVEIPQNEDRFFVFPEVDGQHYITFIDDILKHSLKLKHQQNTLDYYEFKLSRDAELYIEDEFSGNLAEKIKNSLQKRDTGQATRLLVDSEIPDVILNNLETVLDVTSADIIKGGAHHNFKDFFGFPNPTDKQLSNIKLEPKPHPMLDEFNSMFDAIDHKDQLIHYPYQSFEPIIRLLEEASEDPTVTTIKMTLYRVAKESRLNDAIANASKNGKNVVIFIEAKARFDEENNLKWGEIFKQNGATVIYSYPAIKVHSKILYIERNVNGKEKRYCYIGTGNFNENTSKLYTDYGLMTANKKITKELNRVFMVLQGKLIIPKVKKLLVSPFTARHKFSMMVEREIALVNAGKPASIMLKLNSLEDKKMIELLYKASNSGVKIRLLVRSICCLVPGIKNQSENIEVISIVDRFLEHGRVYLFGNGGDEQLYIGSADWMKRNLSHRIEVVTPVLDPDNFKIIKDLLELQFRDNVKARIIVAEQNNEYVTLEGKAVQSQLESYNYFE</sequence>
<dbReference type="Gene3D" id="1.20.58.310">
    <property type="entry name" value="Polyphosphate kinase N-terminal domain"/>
    <property type="match status" value="1"/>
</dbReference>
<dbReference type="InterPro" id="IPR024953">
    <property type="entry name" value="PP_kinase_middle"/>
</dbReference>
<dbReference type="Gene3D" id="3.30.870.10">
    <property type="entry name" value="Endonuclease Chain A"/>
    <property type="match status" value="2"/>
</dbReference>
<dbReference type="PANTHER" id="PTHR30218">
    <property type="entry name" value="POLYPHOSPHATE KINASE"/>
    <property type="match status" value="1"/>
</dbReference>
<evidence type="ECO:0000256" key="5">
    <source>
        <dbReference type="ARBA" id="ARBA00022840"/>
    </source>
</evidence>
<dbReference type="SUPFAM" id="SSF140356">
    <property type="entry name" value="PPK N-terminal domain-like"/>
    <property type="match status" value="1"/>
</dbReference>
<dbReference type="InterPro" id="IPR041108">
    <property type="entry name" value="PP_kinase_C_1"/>
</dbReference>
<dbReference type="CDD" id="cd09164">
    <property type="entry name" value="PLDc_EcPPK1_C1_like"/>
    <property type="match status" value="1"/>
</dbReference>
<protein>
    <recommendedName>
        <fullName evidence="7 8">Polyphosphate kinase</fullName>
        <ecNumber evidence="7 8">2.7.4.1</ecNumber>
    </recommendedName>
    <alternativeName>
        <fullName evidence="7">ATP-polyphosphate phosphotransferase</fullName>
    </alternativeName>
    <alternativeName>
        <fullName evidence="7">Polyphosphoric acid kinase</fullName>
    </alternativeName>
</protein>
<dbReference type="InterPro" id="IPR025200">
    <property type="entry name" value="PPK_C_dom2"/>
</dbReference>
<evidence type="ECO:0000256" key="2">
    <source>
        <dbReference type="ARBA" id="ARBA00022679"/>
    </source>
</evidence>
<keyword evidence="4 7" id="KW-0418">Kinase</keyword>
<keyword evidence="7" id="KW-0479">Metal-binding</keyword>
<feature type="binding site" evidence="7">
    <location>
        <position position="556"/>
    </location>
    <ligand>
        <name>ATP</name>
        <dbReference type="ChEBI" id="CHEBI:30616"/>
    </ligand>
</feature>
<dbReference type="SUPFAM" id="SSF143724">
    <property type="entry name" value="PHP14-like"/>
    <property type="match status" value="1"/>
</dbReference>
<evidence type="ECO:0000256" key="8">
    <source>
        <dbReference type="RuleBase" id="RU003800"/>
    </source>
</evidence>
<reference evidence="11" key="1">
    <citation type="journal article" date="2019" name="Int. J. Syst. Evol. Microbiol.">
        <title>The Global Catalogue of Microorganisms (GCM) 10K type strain sequencing project: providing services to taxonomists for standard genome sequencing and annotation.</title>
        <authorList>
            <consortium name="The Broad Institute Genomics Platform"/>
            <consortium name="The Broad Institute Genome Sequencing Center for Infectious Disease"/>
            <person name="Wu L."/>
            <person name="Ma J."/>
        </authorList>
    </citation>
    <scope>NUCLEOTIDE SEQUENCE [LARGE SCALE GENOMIC DNA]</scope>
    <source>
        <strain evidence="11">CECT 8979</strain>
    </source>
</reference>
<evidence type="ECO:0000256" key="7">
    <source>
        <dbReference type="HAMAP-Rule" id="MF_00347"/>
    </source>
</evidence>
<comment type="similarity">
    <text evidence="7 8">Belongs to the polyphosphate kinase 1 (PPK1) family.</text>
</comment>
<accession>A0ABV8AEH5</accession>
<dbReference type="SUPFAM" id="SSF56024">
    <property type="entry name" value="Phospholipase D/nuclease"/>
    <property type="match status" value="2"/>
</dbReference>
<feature type="binding site" evidence="7">
    <location>
        <position position="47"/>
    </location>
    <ligand>
        <name>ATP</name>
        <dbReference type="ChEBI" id="CHEBI:30616"/>
    </ligand>
</feature>
<dbReference type="RefSeq" id="WP_386096217.1">
    <property type="nucleotide sequence ID" value="NZ_JBHSAT010000004.1"/>
</dbReference>
<dbReference type="InterPro" id="IPR025198">
    <property type="entry name" value="PPK_N_dom"/>
</dbReference>
<dbReference type="CDD" id="cd09167">
    <property type="entry name" value="PLDc_EcPPK1_C2_like"/>
    <property type="match status" value="1"/>
</dbReference>
<keyword evidence="2 7" id="KW-0808">Transferase</keyword>
<evidence type="ECO:0000256" key="3">
    <source>
        <dbReference type="ARBA" id="ARBA00022741"/>
    </source>
</evidence>
<proteinExistence type="inferred from homology"/>
<feature type="binding site" evidence="7">
    <location>
        <position position="367"/>
    </location>
    <ligand>
        <name>Mg(2+)</name>
        <dbReference type="ChEBI" id="CHEBI:18420"/>
    </ligand>
</feature>
<dbReference type="EMBL" id="JBHSAT010000004">
    <property type="protein sequence ID" value="MFC3875844.1"/>
    <property type="molecule type" value="Genomic_DNA"/>
</dbReference>
<dbReference type="Gene3D" id="3.30.1840.10">
    <property type="entry name" value="Polyphosphate kinase middle domain"/>
    <property type="match status" value="1"/>
</dbReference>
<dbReference type="NCBIfam" id="NF003917">
    <property type="entry name" value="PRK05443.1-1"/>
    <property type="match status" value="1"/>
</dbReference>